<dbReference type="EMBL" id="CP127295">
    <property type="protein sequence ID" value="WIY04419.1"/>
    <property type="molecule type" value="Genomic_DNA"/>
</dbReference>
<name>A0A9Y2JVK4_9PSEU</name>
<evidence type="ECO:0000313" key="1">
    <source>
        <dbReference type="EMBL" id="WIY04419.1"/>
    </source>
</evidence>
<accession>A0A9Y2JVK4</accession>
<proteinExistence type="predicted"/>
<keyword evidence="2" id="KW-1185">Reference proteome</keyword>
<dbReference type="Proteomes" id="UP001239397">
    <property type="component" value="Chromosome"/>
</dbReference>
<evidence type="ECO:0000313" key="2">
    <source>
        <dbReference type="Proteomes" id="UP001239397"/>
    </source>
</evidence>
<sequence>MHARDRELLAGLSKMNSRIGSVTVELLTLQPNDVRYAAALRTLARQLAQVGAALARRAGELDGVDVDLVSLLDVPSEDTQRLNGAD</sequence>
<gene>
    <name evidence="1" type="ORF">QRX60_11435</name>
</gene>
<organism evidence="1 2">
    <name type="scientific">Amycolatopsis mongoliensis</name>
    <dbReference type="NCBI Taxonomy" id="715475"/>
    <lineage>
        <taxon>Bacteria</taxon>
        <taxon>Bacillati</taxon>
        <taxon>Actinomycetota</taxon>
        <taxon>Actinomycetes</taxon>
        <taxon>Pseudonocardiales</taxon>
        <taxon>Pseudonocardiaceae</taxon>
        <taxon>Amycolatopsis</taxon>
    </lineage>
</organism>
<dbReference type="RefSeq" id="WP_286000746.1">
    <property type="nucleotide sequence ID" value="NZ_CP127295.1"/>
</dbReference>
<dbReference type="AlphaFoldDB" id="A0A9Y2JVK4"/>
<reference evidence="1 2" key="1">
    <citation type="submission" date="2023-06" db="EMBL/GenBank/DDBJ databases">
        <authorList>
            <person name="Oyuntsetseg B."/>
            <person name="Kim S.B."/>
        </authorList>
    </citation>
    <scope>NUCLEOTIDE SEQUENCE [LARGE SCALE GENOMIC DNA]</scope>
    <source>
        <strain evidence="1 2">4-36</strain>
    </source>
</reference>
<protein>
    <submittedName>
        <fullName evidence="1">Uncharacterized protein</fullName>
    </submittedName>
</protein>
<dbReference type="KEGG" id="amog:QRX60_11435"/>